<feature type="region of interest" description="Disordered" evidence="1">
    <location>
        <begin position="45"/>
        <end position="64"/>
    </location>
</feature>
<proteinExistence type="predicted"/>
<protein>
    <submittedName>
        <fullName evidence="2">Uncharacterized protein</fullName>
    </submittedName>
</protein>
<organism evidence="2">
    <name type="scientific">Lepeophtheirus salmonis</name>
    <name type="common">Salmon louse</name>
    <name type="synonym">Caligus salmonis</name>
    <dbReference type="NCBI Taxonomy" id="72036"/>
    <lineage>
        <taxon>Eukaryota</taxon>
        <taxon>Metazoa</taxon>
        <taxon>Ecdysozoa</taxon>
        <taxon>Arthropoda</taxon>
        <taxon>Crustacea</taxon>
        <taxon>Multicrustacea</taxon>
        <taxon>Hexanauplia</taxon>
        <taxon>Copepoda</taxon>
        <taxon>Siphonostomatoida</taxon>
        <taxon>Caligidae</taxon>
        <taxon>Lepeophtheirus</taxon>
    </lineage>
</organism>
<sequence>MMPMCCVMGMVGMMKVFLLKKLLLMLYGIKLVLLSPSGMLTNDNKKGYHDEPKVTMNSWKDYRE</sequence>
<reference evidence="2" key="1">
    <citation type="submission" date="2014-05" db="EMBL/GenBank/DDBJ databases">
        <authorList>
            <person name="Chronopoulou M."/>
        </authorList>
    </citation>
    <scope>NUCLEOTIDE SEQUENCE</scope>
    <source>
        <tissue evidence="2">Whole organism</tissue>
    </source>
</reference>
<evidence type="ECO:0000313" key="2">
    <source>
        <dbReference type="EMBL" id="CDW20879.1"/>
    </source>
</evidence>
<accession>A0A0K2T487</accession>
<evidence type="ECO:0000256" key="1">
    <source>
        <dbReference type="SAM" id="MobiDB-lite"/>
    </source>
</evidence>
<dbReference type="EMBL" id="HACA01003518">
    <property type="protein sequence ID" value="CDW20879.1"/>
    <property type="molecule type" value="Transcribed_RNA"/>
</dbReference>
<name>A0A0K2T487_LEPSM</name>
<dbReference type="AlphaFoldDB" id="A0A0K2T487"/>